<keyword evidence="2" id="KW-0808">Transferase</keyword>
<dbReference type="AlphaFoldDB" id="A0A923FZZ7"/>
<keyword evidence="3" id="KW-0805">Transcription regulation</keyword>
<evidence type="ECO:0000256" key="4">
    <source>
        <dbReference type="ARBA" id="ARBA00023125"/>
    </source>
</evidence>
<dbReference type="GO" id="GO:0016301">
    <property type="term" value="F:kinase activity"/>
    <property type="evidence" value="ECO:0007669"/>
    <property type="project" value="UniProtKB-KW"/>
</dbReference>
<dbReference type="GO" id="GO:0006355">
    <property type="term" value="P:regulation of DNA-templated transcription"/>
    <property type="evidence" value="ECO:0007669"/>
    <property type="project" value="InterPro"/>
</dbReference>
<name>A0A923FZZ7_9PSED</name>
<dbReference type="PROSITE" id="PS50110">
    <property type="entry name" value="RESPONSE_REGULATORY"/>
    <property type="match status" value="1"/>
</dbReference>
<dbReference type="InterPro" id="IPR001789">
    <property type="entry name" value="Sig_transdc_resp-reg_receiver"/>
</dbReference>
<dbReference type="NCBIfam" id="TIGR00229">
    <property type="entry name" value="sensory_box"/>
    <property type="match status" value="1"/>
</dbReference>
<comment type="caution">
    <text evidence="10">The sequence shown here is derived from an EMBL/GenBank/DDBJ whole genome shotgun (WGS) entry which is preliminary data.</text>
</comment>
<reference evidence="10" key="2">
    <citation type="submission" date="2020-07" db="EMBL/GenBank/DDBJ databases">
        <authorList>
            <person name="Lood C."/>
            <person name="Girard L."/>
        </authorList>
    </citation>
    <scope>NUCLEOTIDE SEQUENCE</scope>
    <source>
        <strain evidence="10">SWRI10</strain>
    </source>
</reference>
<dbReference type="EMBL" id="JABWRE020000001">
    <property type="protein sequence ID" value="MBV4536653.1"/>
    <property type="molecule type" value="Genomic_DNA"/>
</dbReference>
<reference evidence="10" key="1">
    <citation type="journal article" date="2020" name="Microorganisms">
        <title>Reliable Identification of Environmental Pseudomonas Isolates Using the rpoD Gene.</title>
        <authorList>
            <consortium name="The Broad Institute Genome Sequencing Platform"/>
            <person name="Girard L."/>
            <person name="Lood C."/>
            <person name="Rokni-Zadeh H."/>
            <person name="van Noort V."/>
            <person name="Lavigne R."/>
            <person name="De Mot R."/>
        </authorList>
    </citation>
    <scope>NUCLEOTIDE SEQUENCE</scope>
    <source>
        <strain evidence="10">SWRI10</strain>
    </source>
</reference>
<dbReference type="PANTHER" id="PTHR43214:SF41">
    <property type="entry name" value="NITRATE_NITRITE RESPONSE REGULATOR PROTEIN NARP"/>
    <property type="match status" value="1"/>
</dbReference>
<feature type="domain" description="Response regulatory" evidence="8">
    <location>
        <begin position="3"/>
        <end position="118"/>
    </location>
</feature>
<dbReference type="Gene3D" id="3.30.450.20">
    <property type="entry name" value="PAS domain"/>
    <property type="match status" value="1"/>
</dbReference>
<organism evidence="10">
    <name type="scientific">Pseudomonas urmiensis</name>
    <dbReference type="NCBI Taxonomy" id="2745493"/>
    <lineage>
        <taxon>Bacteria</taxon>
        <taxon>Pseudomonadati</taxon>
        <taxon>Pseudomonadota</taxon>
        <taxon>Gammaproteobacteria</taxon>
        <taxon>Pseudomonadales</taxon>
        <taxon>Pseudomonadaceae</taxon>
        <taxon>Pseudomonas</taxon>
    </lineage>
</organism>
<dbReference type="PRINTS" id="PR00038">
    <property type="entry name" value="HTHLUXR"/>
</dbReference>
<dbReference type="PROSITE" id="PS00622">
    <property type="entry name" value="HTH_LUXR_1"/>
    <property type="match status" value="1"/>
</dbReference>
<dbReference type="SUPFAM" id="SSF52172">
    <property type="entry name" value="CheY-like"/>
    <property type="match status" value="1"/>
</dbReference>
<evidence type="ECO:0000259" key="9">
    <source>
        <dbReference type="PROSITE" id="PS50113"/>
    </source>
</evidence>
<evidence type="ECO:0000259" key="7">
    <source>
        <dbReference type="PROSITE" id="PS50043"/>
    </source>
</evidence>
<sequence>MSTLLLVDHLPIVRDGLRAVLERAGHQVLGEVDNGLDALEQCRLLHPQVVILELLVPQLGGLDLLRRLRASHQVIKLLVYSVQEASLYAARSLQAGADAYVCKSEALGQLHSALQALSHGRSYFPREVARQDLDGAGEDDLTQLSGRELTVLQMLSQGLSNKDIAEQLSLSYKTISTYKARLHQKLKVGNDFQLLEVARSHGLVAGDEASRAQAPSSDPQLLREHGLLRALLDAAPYPMFVRDLAGRLLMCNRRYLAYAGESFEAIHGSTIDQALWLPAPLRERSRQRFTEAVARQEPFLAEAVIEHLGEVVAMHIWCTPFRDQSGQLVAMLGGMRDLTERDRLLSILRHEGAEARYESHLKSSTLAAVSQELGQMLAVFRTAVQRVLALSDEPLRPALQSLAEHVQAMYQCLAKVDALMDQDDHPGQAQRAAHDLGNLTEAILAPVRQQLQARGCELDLGPGLRALQSAWIDARHYRQLLEGLCGYLQLRPLPAHLSLRLATRIQPRGLLRLSLELTPWYPALEQAPCEVSAYATLQRLLLRLQGRAQTLAPDDGDTLVLRVEMDLPQVLADSAQ</sequence>
<dbReference type="RefSeq" id="WP_186555123.1">
    <property type="nucleotide sequence ID" value="NZ_JABWRE020000001.1"/>
</dbReference>
<dbReference type="Proteomes" id="UP000599879">
    <property type="component" value="Unassembled WGS sequence"/>
</dbReference>
<dbReference type="InterPro" id="IPR000700">
    <property type="entry name" value="PAS-assoc_C"/>
</dbReference>
<dbReference type="GO" id="GO:0003677">
    <property type="term" value="F:DNA binding"/>
    <property type="evidence" value="ECO:0007669"/>
    <property type="project" value="UniProtKB-KW"/>
</dbReference>
<keyword evidence="4" id="KW-0238">DNA-binding</keyword>
<keyword evidence="5" id="KW-0804">Transcription</keyword>
<evidence type="ECO:0000256" key="2">
    <source>
        <dbReference type="ARBA" id="ARBA00022777"/>
    </source>
</evidence>
<evidence type="ECO:0000313" key="11">
    <source>
        <dbReference type="EMBL" id="MBV4536653.1"/>
    </source>
</evidence>
<feature type="domain" description="PAC" evidence="9">
    <location>
        <begin position="294"/>
        <end position="350"/>
    </location>
</feature>
<evidence type="ECO:0000256" key="6">
    <source>
        <dbReference type="PROSITE-ProRule" id="PRU00169"/>
    </source>
</evidence>
<dbReference type="SMART" id="SM00421">
    <property type="entry name" value="HTH_LUXR"/>
    <property type="match status" value="1"/>
</dbReference>
<dbReference type="PROSITE" id="PS50113">
    <property type="entry name" value="PAC"/>
    <property type="match status" value="1"/>
</dbReference>
<dbReference type="InterPro" id="IPR000014">
    <property type="entry name" value="PAS"/>
</dbReference>
<dbReference type="Pfam" id="PF08448">
    <property type="entry name" value="PAS_4"/>
    <property type="match status" value="1"/>
</dbReference>
<dbReference type="EMBL" id="JABWRE010000008">
    <property type="protein sequence ID" value="MBC3441556.1"/>
    <property type="molecule type" value="Genomic_DNA"/>
</dbReference>
<dbReference type="Gene3D" id="3.40.50.2300">
    <property type="match status" value="1"/>
</dbReference>
<dbReference type="GO" id="GO:0000160">
    <property type="term" value="P:phosphorelay signal transduction system"/>
    <property type="evidence" value="ECO:0007669"/>
    <property type="project" value="InterPro"/>
</dbReference>
<dbReference type="PANTHER" id="PTHR43214">
    <property type="entry name" value="TWO-COMPONENT RESPONSE REGULATOR"/>
    <property type="match status" value="1"/>
</dbReference>
<protein>
    <submittedName>
        <fullName evidence="11">LuxR C-terminal-related transcriptional regulator</fullName>
    </submittedName>
    <submittedName>
        <fullName evidence="10">Response regulator</fullName>
    </submittedName>
</protein>
<dbReference type="CDD" id="cd00130">
    <property type="entry name" value="PAS"/>
    <property type="match status" value="1"/>
</dbReference>
<dbReference type="InterPro" id="IPR058245">
    <property type="entry name" value="NreC/VraR/RcsB-like_REC"/>
</dbReference>
<dbReference type="SMART" id="SM00091">
    <property type="entry name" value="PAS"/>
    <property type="match status" value="1"/>
</dbReference>
<keyword evidence="1" id="KW-0597">Phosphoprotein</keyword>
<comment type="caution">
    <text evidence="6">Lacks conserved residue(s) required for the propagation of feature annotation.</text>
</comment>
<dbReference type="Pfam" id="PF00196">
    <property type="entry name" value="GerE"/>
    <property type="match status" value="1"/>
</dbReference>
<dbReference type="SUPFAM" id="SSF55785">
    <property type="entry name" value="PYP-like sensor domain (PAS domain)"/>
    <property type="match status" value="1"/>
</dbReference>
<evidence type="ECO:0000259" key="8">
    <source>
        <dbReference type="PROSITE" id="PS50110"/>
    </source>
</evidence>
<evidence type="ECO:0000256" key="5">
    <source>
        <dbReference type="ARBA" id="ARBA00023163"/>
    </source>
</evidence>
<feature type="domain" description="HTH luxR-type" evidence="7">
    <location>
        <begin position="137"/>
        <end position="202"/>
    </location>
</feature>
<dbReference type="SMART" id="SM00448">
    <property type="entry name" value="REC"/>
    <property type="match status" value="1"/>
</dbReference>
<dbReference type="PROSITE" id="PS50043">
    <property type="entry name" value="HTH_LUXR_2"/>
    <property type="match status" value="1"/>
</dbReference>
<dbReference type="InterPro" id="IPR035965">
    <property type="entry name" value="PAS-like_dom_sf"/>
</dbReference>
<evidence type="ECO:0000256" key="1">
    <source>
        <dbReference type="ARBA" id="ARBA00022553"/>
    </source>
</evidence>
<dbReference type="CDD" id="cd17535">
    <property type="entry name" value="REC_NarL-like"/>
    <property type="match status" value="1"/>
</dbReference>
<keyword evidence="2" id="KW-0418">Kinase</keyword>
<dbReference type="Pfam" id="PF00072">
    <property type="entry name" value="Response_reg"/>
    <property type="match status" value="1"/>
</dbReference>
<evidence type="ECO:0000313" key="10">
    <source>
        <dbReference type="EMBL" id="MBC3441556.1"/>
    </source>
</evidence>
<dbReference type="InterPro" id="IPR000792">
    <property type="entry name" value="Tscrpt_reg_LuxR_C"/>
</dbReference>
<dbReference type="InterPro" id="IPR039420">
    <property type="entry name" value="WalR-like"/>
</dbReference>
<dbReference type="InterPro" id="IPR011006">
    <property type="entry name" value="CheY-like_superfamily"/>
</dbReference>
<accession>A0A923FZZ7</accession>
<reference evidence="11" key="3">
    <citation type="submission" date="2021-06" db="EMBL/GenBank/DDBJ databases">
        <title>Updating the genus Pseudomonas: Description of 43 new species and partition of the Pseudomonas putida group.</title>
        <authorList>
            <person name="Girard L."/>
            <person name="Lood C."/>
            <person name="Vandamme P."/>
            <person name="Rokni-Zadeh H."/>
            <person name="Van Noort V."/>
            <person name="Hofte M."/>
            <person name="Lavigne R."/>
            <person name="De Mot R."/>
        </authorList>
    </citation>
    <scope>NUCLEOTIDE SEQUENCE</scope>
    <source>
        <strain evidence="11">SWRI10</strain>
    </source>
</reference>
<dbReference type="InterPro" id="IPR013656">
    <property type="entry name" value="PAS_4"/>
</dbReference>
<dbReference type="CDD" id="cd06170">
    <property type="entry name" value="LuxR_C_like"/>
    <property type="match status" value="1"/>
</dbReference>
<evidence type="ECO:0000256" key="3">
    <source>
        <dbReference type="ARBA" id="ARBA00023015"/>
    </source>
</evidence>
<gene>
    <name evidence="11" type="ORF">HU737_011720</name>
    <name evidence="10" type="ORF">HU737_12765</name>
</gene>
<proteinExistence type="predicted"/>